<accession>A0ABM0JNG3</accession>
<keyword evidence="15" id="KW-1185">Reference proteome</keyword>
<dbReference type="EC" id="2.4.2.42" evidence="11"/>
<name>A0ABM0JNG3_APLCA</name>
<evidence type="ECO:0000256" key="7">
    <source>
        <dbReference type="ARBA" id="ARBA00022989"/>
    </source>
</evidence>
<reference evidence="16" key="1">
    <citation type="submission" date="2025-08" db="UniProtKB">
        <authorList>
            <consortium name="RefSeq"/>
        </authorList>
    </citation>
    <scope>IDENTIFICATION</scope>
</reference>
<evidence type="ECO:0000256" key="8">
    <source>
        <dbReference type="ARBA" id="ARBA00023136"/>
    </source>
</evidence>
<comment type="catalytic activity">
    <reaction evidence="12">
        <text>3-O-(beta-D-glucosyl)-L-seryl-[EGF-like domain protein] + UDP-alpha-D-xylose = 3-O-[alpha-D-xylosyl-(1-&gt;3)-beta-D-glucosyl]-L-seryl-[EGF-like domain protein] + UDP + H(+)</text>
        <dbReference type="Rhea" id="RHEA:56064"/>
        <dbReference type="Rhea" id="RHEA-COMP:14610"/>
        <dbReference type="Rhea" id="RHEA-COMP:14611"/>
        <dbReference type="ChEBI" id="CHEBI:15378"/>
        <dbReference type="ChEBI" id="CHEBI:57632"/>
        <dbReference type="ChEBI" id="CHEBI:58223"/>
        <dbReference type="ChEBI" id="CHEBI:140575"/>
        <dbReference type="ChEBI" id="CHEBI:140576"/>
        <dbReference type="EC" id="2.4.2.42"/>
    </reaction>
</comment>
<dbReference type="Gene3D" id="3.90.550.10">
    <property type="entry name" value="Spore Coat Polysaccharide Biosynthesis Protein SpsA, Chain A"/>
    <property type="match status" value="1"/>
</dbReference>
<dbReference type="GeneID" id="101857110"/>
<keyword evidence="3" id="KW-0328">Glycosyltransferase</keyword>
<feature type="region of interest" description="Disordered" evidence="13">
    <location>
        <begin position="78"/>
        <end position="104"/>
    </location>
</feature>
<comment type="function">
    <text evidence="10">Glycosyltransferase which elongates the O-linked glucose attached to EGF-like repeats in the extracellular domain of Notch proteins by catalyzing the addition of xylose.</text>
</comment>
<dbReference type="SUPFAM" id="SSF53448">
    <property type="entry name" value="Nucleotide-diphospho-sugar transferases"/>
    <property type="match status" value="1"/>
</dbReference>
<sequence length="585" mass="66793">MHRRMLFKIGVTFVVGVGILLFYLVHVEHENKPDHPYYAQKKVGNSQFPVEETSNTVDSDFSVKVVLSEVVRDKPVEADFPTSSSGGASQHSIQDIIPIGDRNSDRNVRYSSEKKFGDEVEPSVMRKDHAEENVAEMHKLSPVFHSKQPLGFAIHLCVVACGNRSEEVMTMLKSAVLTTPHTVNLVFHIITEPSLQSYFKDHLEFWPRAYTQSLSFNIYSVTFPEDTTKDAWRKLFKPCASQRLFLPSLLTSVDSLIYVDTDVLFLQSVADLWSRFSLFNATQLVALVPESEDFQTGWYNRFATHPYYGDLGVNSGVMLMNLTRLRSTRWHLDMPELYNKYRLSIPWGDQDLINIYFARHPDQLYVMGCEWNYRSDHCKYMSVCPSAEKRGVAVLHGSKRGFLVEKQPAFAAVYNVFHNHRLGDNFEIHFLKHLEEELKAAKPSNCGKVSNAFLMRLRDVVEVENSRMTSGQEYPKVSINSQPSKNLIKSGLKSVDTRMQKQVHGGQEKVSGRFTDSSRTKTGKVHDRRITVRSDPKLTVKSNGKPEVELKSGSLHRARDIAKMEEANKQYDDDSDTVEKLKDKH</sequence>
<evidence type="ECO:0000256" key="12">
    <source>
        <dbReference type="ARBA" id="ARBA00049181"/>
    </source>
</evidence>
<gene>
    <name evidence="16" type="primary">LOC101857110</name>
</gene>
<protein>
    <recommendedName>
        <fullName evidence="11">UDP-D-xylose:beta-D-glucoside alpha-1,3-D-xylosyltransferase</fullName>
        <ecNumber evidence="11">2.4.2.42</ecNumber>
    </recommendedName>
</protein>
<dbReference type="PANTHER" id="PTHR46012:SF2">
    <property type="entry name" value="IP22168P"/>
    <property type="match status" value="1"/>
</dbReference>
<keyword evidence="8 14" id="KW-0472">Membrane</keyword>
<proteinExistence type="inferred from homology"/>
<evidence type="ECO:0000256" key="5">
    <source>
        <dbReference type="ARBA" id="ARBA00022692"/>
    </source>
</evidence>
<evidence type="ECO:0000256" key="4">
    <source>
        <dbReference type="ARBA" id="ARBA00022679"/>
    </source>
</evidence>
<dbReference type="Proteomes" id="UP000694888">
    <property type="component" value="Unplaced"/>
</dbReference>
<feature type="compositionally biased region" description="Basic and acidic residues" evidence="13">
    <location>
        <begin position="506"/>
        <end position="550"/>
    </location>
</feature>
<dbReference type="InterPro" id="IPR051993">
    <property type="entry name" value="Glycosyltransferase_8"/>
</dbReference>
<dbReference type="InterPro" id="IPR002495">
    <property type="entry name" value="Glyco_trans_8"/>
</dbReference>
<evidence type="ECO:0000256" key="2">
    <source>
        <dbReference type="ARBA" id="ARBA00006351"/>
    </source>
</evidence>
<comment type="subcellular location">
    <subcellularLocation>
        <location evidence="1">Membrane</location>
        <topology evidence="1">Single-pass type II membrane protein</topology>
    </subcellularLocation>
</comment>
<keyword evidence="9" id="KW-0325">Glycoprotein</keyword>
<feature type="compositionally biased region" description="Basic and acidic residues" evidence="13">
    <location>
        <begin position="557"/>
        <end position="585"/>
    </location>
</feature>
<comment type="similarity">
    <text evidence="2">Belongs to the glycosyltransferase 8 family.</text>
</comment>
<keyword evidence="4" id="KW-0808">Transferase</keyword>
<organism evidence="15 16">
    <name type="scientific">Aplysia californica</name>
    <name type="common">California sea hare</name>
    <dbReference type="NCBI Taxonomy" id="6500"/>
    <lineage>
        <taxon>Eukaryota</taxon>
        <taxon>Metazoa</taxon>
        <taxon>Spiralia</taxon>
        <taxon>Lophotrochozoa</taxon>
        <taxon>Mollusca</taxon>
        <taxon>Gastropoda</taxon>
        <taxon>Heterobranchia</taxon>
        <taxon>Euthyneura</taxon>
        <taxon>Tectipleura</taxon>
        <taxon>Aplysiida</taxon>
        <taxon>Aplysioidea</taxon>
        <taxon>Aplysiidae</taxon>
        <taxon>Aplysia</taxon>
    </lineage>
</organism>
<evidence type="ECO:0000256" key="10">
    <source>
        <dbReference type="ARBA" id="ARBA00037301"/>
    </source>
</evidence>
<evidence type="ECO:0000256" key="9">
    <source>
        <dbReference type="ARBA" id="ARBA00023180"/>
    </source>
</evidence>
<evidence type="ECO:0000256" key="3">
    <source>
        <dbReference type="ARBA" id="ARBA00022676"/>
    </source>
</evidence>
<keyword evidence="6" id="KW-0735">Signal-anchor</keyword>
<dbReference type="Pfam" id="PF01501">
    <property type="entry name" value="Glyco_transf_8"/>
    <property type="match status" value="1"/>
</dbReference>
<dbReference type="InterPro" id="IPR029044">
    <property type="entry name" value="Nucleotide-diphossugar_trans"/>
</dbReference>
<evidence type="ECO:0000313" key="15">
    <source>
        <dbReference type="Proteomes" id="UP000694888"/>
    </source>
</evidence>
<evidence type="ECO:0000256" key="13">
    <source>
        <dbReference type="SAM" id="MobiDB-lite"/>
    </source>
</evidence>
<keyword evidence="7 14" id="KW-1133">Transmembrane helix</keyword>
<evidence type="ECO:0000256" key="11">
    <source>
        <dbReference type="ARBA" id="ARBA00038854"/>
    </source>
</evidence>
<evidence type="ECO:0000313" key="16">
    <source>
        <dbReference type="RefSeq" id="XP_005097805.1"/>
    </source>
</evidence>
<dbReference type="RefSeq" id="XP_005097805.1">
    <property type="nucleotide sequence ID" value="XM_005097748.3"/>
</dbReference>
<evidence type="ECO:0000256" key="14">
    <source>
        <dbReference type="SAM" id="Phobius"/>
    </source>
</evidence>
<dbReference type="PANTHER" id="PTHR46012">
    <property type="entry name" value="IP22168P"/>
    <property type="match status" value="1"/>
</dbReference>
<feature type="compositionally biased region" description="Polar residues" evidence="13">
    <location>
        <begin position="81"/>
        <end position="93"/>
    </location>
</feature>
<evidence type="ECO:0000256" key="6">
    <source>
        <dbReference type="ARBA" id="ARBA00022968"/>
    </source>
</evidence>
<keyword evidence="5 14" id="KW-0812">Transmembrane</keyword>
<feature type="region of interest" description="Disordered" evidence="13">
    <location>
        <begin position="499"/>
        <end position="585"/>
    </location>
</feature>
<feature type="transmembrane region" description="Helical" evidence="14">
    <location>
        <begin position="7"/>
        <end position="25"/>
    </location>
</feature>
<evidence type="ECO:0000256" key="1">
    <source>
        <dbReference type="ARBA" id="ARBA00004606"/>
    </source>
</evidence>